<evidence type="ECO:0000313" key="6">
    <source>
        <dbReference type="EMBL" id="WWV65736.1"/>
    </source>
</evidence>
<protein>
    <submittedName>
        <fullName evidence="6">Outer membrane beta-barrel family protein</fullName>
    </submittedName>
</protein>
<dbReference type="Pfam" id="PF13715">
    <property type="entry name" value="CarbopepD_reg_2"/>
    <property type="match status" value="1"/>
</dbReference>
<evidence type="ECO:0000256" key="4">
    <source>
        <dbReference type="SAM" id="SignalP"/>
    </source>
</evidence>
<dbReference type="Pfam" id="PF14905">
    <property type="entry name" value="OMP_b-brl_3"/>
    <property type="match status" value="1"/>
</dbReference>
<organism evidence="6 7">
    <name type="scientific">Parabacteroides absconsus</name>
    <dbReference type="NCBI Taxonomy" id="2951805"/>
    <lineage>
        <taxon>Bacteria</taxon>
        <taxon>Pseudomonadati</taxon>
        <taxon>Bacteroidota</taxon>
        <taxon>Bacteroidia</taxon>
        <taxon>Bacteroidales</taxon>
        <taxon>Tannerellaceae</taxon>
        <taxon>Parabacteroides</taxon>
    </lineage>
</organism>
<feature type="signal peptide" evidence="4">
    <location>
        <begin position="1"/>
        <end position="20"/>
    </location>
</feature>
<reference evidence="6 7" key="1">
    <citation type="submission" date="2024-02" db="EMBL/GenBank/DDBJ databases">
        <title>Whole genome sequencing of Parabacteroides sp. AD58.</title>
        <authorList>
            <person name="Chaplin A.V."/>
            <person name="Pikina A.P."/>
            <person name="Sokolova S.R."/>
            <person name="Korostin D.O."/>
            <person name="Efimov B.A."/>
        </authorList>
    </citation>
    <scope>NUCLEOTIDE SEQUENCE [LARGE SCALE GENOMIC DNA]</scope>
    <source>
        <strain evidence="6 7">AD58</strain>
    </source>
</reference>
<dbReference type="InterPro" id="IPR041700">
    <property type="entry name" value="OMP_b-brl_3"/>
</dbReference>
<proteinExistence type="predicted"/>
<sequence>MKRNLLFIFVLMIVPFTVKAQIKGVICDENQNPVEFANVILMGADSVYIAGTVTDVSGKFDFLTDYSNAKFLQISALGYKTIIKTLDEKNDIGTLVLVSDNILLDEITVTARPSQHLTKGGIITTVNGSVLSLLGNAMDVIGQLPGVKREDDKFTVFGKGTPIIYVNGRKLTDNSELYRMSSKDIASVEVISNPGAKYGAEVKSVLLVRTIKKQGDGLSGSIQGVVRAAHSWSNSDNLSFNFRKNNLDIFGAFAFDHSRRYQQQKNVTMINTGHNLYDLNSDIIILPVSTTYNANLGFNWQINPKNVLGAKYEFQGTPYNHSDWTTNETIELNGILDDKIDYYTYWKRKNMPTNILNMYYIGEYGDWTLTVNNDYYSSRNKAEQEIDEISLSEGKSAISSLNRINSSMFASKSVLDYVFGKNTLEAGYEYTYTNRTDRYDNYNDFLPDADDNIKEHNIAGFISATFPIGVYELSGGLRYEHTISDYYENGLLISEQSRKYDRLFPNIDFTFPIKKAKFTLSYTAKTKRPLYSQLSSNIQYDDRFTYETGNPLLKPEMNHDVSLSGIYKWVFFSASYQYVKDAIVGIVEAYKEGEPVNLMTYMNYDHISKYTAMVSLSPKISIWSPRLQFYLMGQNLKIPFMGTELRMNNPFLFINFYNSLSVGKGFTITGDMLYHTSGDMDVVTLKPSWQINLGVTKTIGNWFFQLSATDIFKTARNSMITYGTQMKLDKWNYSDSQAVRLTIRYAFNSTMSKYKGRGAGQSEKNRL</sequence>
<evidence type="ECO:0000313" key="7">
    <source>
        <dbReference type="Proteomes" id="UP001320603"/>
    </source>
</evidence>
<name>A0ABZ2II68_9BACT</name>
<dbReference type="EMBL" id="CP146284">
    <property type="protein sequence ID" value="WWV65736.1"/>
    <property type="molecule type" value="Genomic_DNA"/>
</dbReference>
<dbReference type="SUPFAM" id="SSF56935">
    <property type="entry name" value="Porins"/>
    <property type="match status" value="1"/>
</dbReference>
<dbReference type="InterPro" id="IPR036942">
    <property type="entry name" value="Beta-barrel_TonB_sf"/>
</dbReference>
<dbReference type="InterPro" id="IPR037066">
    <property type="entry name" value="Plug_dom_sf"/>
</dbReference>
<keyword evidence="3" id="KW-0998">Cell outer membrane</keyword>
<dbReference type="Proteomes" id="UP001320603">
    <property type="component" value="Chromosome"/>
</dbReference>
<accession>A0ABZ2II68</accession>
<feature type="chain" id="PRO_5046645861" evidence="4">
    <location>
        <begin position="21"/>
        <end position="767"/>
    </location>
</feature>
<keyword evidence="4" id="KW-0732">Signal</keyword>
<dbReference type="SUPFAM" id="SSF49464">
    <property type="entry name" value="Carboxypeptidase regulatory domain-like"/>
    <property type="match status" value="1"/>
</dbReference>
<dbReference type="Gene3D" id="2.170.130.10">
    <property type="entry name" value="TonB-dependent receptor, plug domain"/>
    <property type="match status" value="1"/>
</dbReference>
<keyword evidence="2" id="KW-0472">Membrane</keyword>
<keyword evidence="7" id="KW-1185">Reference proteome</keyword>
<comment type="subcellular location">
    <subcellularLocation>
        <location evidence="1">Cell outer membrane</location>
    </subcellularLocation>
</comment>
<feature type="domain" description="Outer membrane protein beta-barrel" evidence="5">
    <location>
        <begin position="368"/>
        <end position="745"/>
    </location>
</feature>
<evidence type="ECO:0000256" key="1">
    <source>
        <dbReference type="ARBA" id="ARBA00004442"/>
    </source>
</evidence>
<dbReference type="Gene3D" id="2.40.170.20">
    <property type="entry name" value="TonB-dependent receptor, beta-barrel domain"/>
    <property type="match status" value="1"/>
</dbReference>
<evidence type="ECO:0000256" key="2">
    <source>
        <dbReference type="ARBA" id="ARBA00023136"/>
    </source>
</evidence>
<evidence type="ECO:0000259" key="5">
    <source>
        <dbReference type="Pfam" id="PF14905"/>
    </source>
</evidence>
<gene>
    <name evidence="6" type="ORF">NEE14_012125</name>
</gene>
<evidence type="ECO:0000256" key="3">
    <source>
        <dbReference type="ARBA" id="ARBA00023237"/>
    </source>
</evidence>
<dbReference type="InterPro" id="IPR008969">
    <property type="entry name" value="CarboxyPept-like_regulatory"/>
</dbReference>
<dbReference type="RefSeq" id="WP_251966722.1">
    <property type="nucleotide sequence ID" value="NZ_CP146284.1"/>
</dbReference>